<evidence type="ECO:0000256" key="3">
    <source>
        <dbReference type="ARBA" id="ARBA00022989"/>
    </source>
</evidence>
<dbReference type="GO" id="GO:0035025">
    <property type="term" value="P:positive regulation of Rho protein signal transduction"/>
    <property type="evidence" value="ECO:0007669"/>
    <property type="project" value="TreeGrafter"/>
</dbReference>
<dbReference type="PANTHER" id="PTHR24232:SF85">
    <property type="entry name" value="G-PROTEIN COUPLED RECEPTOR 4"/>
    <property type="match status" value="1"/>
</dbReference>
<evidence type="ECO:0000256" key="9">
    <source>
        <dbReference type="SAM" id="Phobius"/>
    </source>
</evidence>
<evidence type="ECO:0000256" key="2">
    <source>
        <dbReference type="ARBA" id="ARBA00022692"/>
    </source>
</evidence>
<accession>A0A9D2XLS9</accession>
<dbReference type="Proteomes" id="UP000822369">
    <property type="component" value="Chromosome 16"/>
</dbReference>
<dbReference type="CDD" id="cd00637">
    <property type="entry name" value="7tm_classA_rhodopsin-like"/>
    <property type="match status" value="1"/>
</dbReference>
<dbReference type="OrthoDB" id="8747610at2759"/>
<reference evidence="11" key="1">
    <citation type="submission" date="2020-03" db="EMBL/GenBank/DDBJ databases">
        <title>Intra-Species Differences in Population Size shape Life History and Genome Evolution.</title>
        <authorList>
            <person name="Willemsen D."/>
            <person name="Cui R."/>
            <person name="Valenzano D.R."/>
        </authorList>
    </citation>
    <scope>NUCLEOTIDE SEQUENCE</scope>
    <source>
        <strain evidence="11">GRZ</strain>
        <tissue evidence="11">Whole</tissue>
    </source>
</reference>
<keyword evidence="8" id="KW-0807">Transducer</keyword>
<keyword evidence="4" id="KW-0297">G-protein coupled receptor</keyword>
<dbReference type="GO" id="GO:0004930">
    <property type="term" value="F:G protein-coupled receptor activity"/>
    <property type="evidence" value="ECO:0007669"/>
    <property type="project" value="UniProtKB-KW"/>
</dbReference>
<dbReference type="SUPFAM" id="SSF81321">
    <property type="entry name" value="Family A G protein-coupled receptor-like"/>
    <property type="match status" value="1"/>
</dbReference>
<evidence type="ECO:0000256" key="7">
    <source>
        <dbReference type="ARBA" id="ARBA00023180"/>
    </source>
</evidence>
<evidence type="ECO:0000313" key="12">
    <source>
        <dbReference type="Proteomes" id="UP000822369"/>
    </source>
</evidence>
<dbReference type="GO" id="GO:0005886">
    <property type="term" value="C:plasma membrane"/>
    <property type="evidence" value="ECO:0007669"/>
    <property type="project" value="TreeGrafter"/>
</dbReference>
<dbReference type="PANTHER" id="PTHR24232">
    <property type="entry name" value="G-PROTEIN COUPLED RECEPTOR"/>
    <property type="match status" value="1"/>
</dbReference>
<dbReference type="AlphaFoldDB" id="A0A9D2XLS9"/>
<keyword evidence="3 9" id="KW-1133">Transmembrane helix</keyword>
<feature type="transmembrane region" description="Helical" evidence="9">
    <location>
        <begin position="286"/>
        <end position="315"/>
    </location>
</feature>
<dbReference type="GO" id="GO:0007200">
    <property type="term" value="P:phospholipase C-activating G protein-coupled receptor signaling pathway"/>
    <property type="evidence" value="ECO:0007669"/>
    <property type="project" value="TreeGrafter"/>
</dbReference>
<dbReference type="Pfam" id="PF00001">
    <property type="entry name" value="7tm_1"/>
    <property type="match status" value="1"/>
</dbReference>
<keyword evidence="6" id="KW-0675">Receptor</keyword>
<feature type="domain" description="G-protein coupled receptors family 1 profile" evidence="10">
    <location>
        <begin position="87"/>
        <end position="313"/>
    </location>
</feature>
<evidence type="ECO:0000256" key="4">
    <source>
        <dbReference type="ARBA" id="ARBA00023040"/>
    </source>
</evidence>
<dbReference type="InterPro" id="IPR017452">
    <property type="entry name" value="GPCR_Rhodpsn_7TM"/>
</dbReference>
<dbReference type="EMBL" id="JAAVVJ010000016">
    <property type="protein sequence ID" value="KAF7204435.1"/>
    <property type="molecule type" value="Genomic_DNA"/>
</dbReference>
<dbReference type="InterPro" id="IPR000276">
    <property type="entry name" value="GPCR_Rhodpsn"/>
</dbReference>
<feature type="transmembrane region" description="Helical" evidence="9">
    <location>
        <begin position="117"/>
        <end position="136"/>
    </location>
</feature>
<evidence type="ECO:0000313" key="11">
    <source>
        <dbReference type="EMBL" id="KAF7204435.1"/>
    </source>
</evidence>
<keyword evidence="5 9" id="KW-0472">Membrane</keyword>
<evidence type="ECO:0000256" key="1">
    <source>
        <dbReference type="ARBA" id="ARBA00004141"/>
    </source>
</evidence>
<dbReference type="Gene3D" id="1.20.1070.10">
    <property type="entry name" value="Rhodopsin 7-helix transmembrane proteins"/>
    <property type="match status" value="1"/>
</dbReference>
<name>A0A9D2XLS9_NOTFU</name>
<keyword evidence="2 9" id="KW-0812">Transmembrane</keyword>
<proteinExistence type="predicted"/>
<comment type="subcellular location">
    <subcellularLocation>
        <location evidence="1">Membrane</location>
        <topology evidence="1">Multi-pass membrane protein</topology>
    </subcellularLocation>
</comment>
<evidence type="ECO:0000256" key="6">
    <source>
        <dbReference type="ARBA" id="ARBA00023170"/>
    </source>
</evidence>
<feature type="transmembrane region" description="Helical" evidence="9">
    <location>
        <begin position="76"/>
        <end position="96"/>
    </location>
</feature>
<organism evidence="11 12">
    <name type="scientific">Nothobranchius furzeri</name>
    <name type="common">Turquoise killifish</name>
    <dbReference type="NCBI Taxonomy" id="105023"/>
    <lineage>
        <taxon>Eukaryota</taxon>
        <taxon>Metazoa</taxon>
        <taxon>Chordata</taxon>
        <taxon>Craniata</taxon>
        <taxon>Vertebrata</taxon>
        <taxon>Euteleostomi</taxon>
        <taxon>Actinopterygii</taxon>
        <taxon>Neopterygii</taxon>
        <taxon>Teleostei</taxon>
        <taxon>Neoteleostei</taxon>
        <taxon>Acanthomorphata</taxon>
        <taxon>Ovalentaria</taxon>
        <taxon>Atherinomorphae</taxon>
        <taxon>Cyprinodontiformes</taxon>
        <taxon>Nothobranchiidae</taxon>
        <taxon>Nothobranchius</taxon>
    </lineage>
</organism>
<comment type="caution">
    <text evidence="11">The sequence shown here is derived from an EMBL/GenBank/DDBJ whole genome shotgun (WGS) entry which is preliminary data.</text>
</comment>
<dbReference type="PROSITE" id="PS50262">
    <property type="entry name" value="G_PROTEIN_RECEP_F1_2"/>
    <property type="match status" value="1"/>
</dbReference>
<protein>
    <submittedName>
        <fullName evidence="11">P2Y purinoceptor 1-like</fullName>
    </submittedName>
</protein>
<dbReference type="KEGG" id="nfu:107387933"/>
<evidence type="ECO:0000256" key="5">
    <source>
        <dbReference type="ARBA" id="ARBA00023136"/>
    </source>
</evidence>
<feature type="transmembrane region" description="Helical" evidence="9">
    <location>
        <begin position="214"/>
        <end position="239"/>
    </location>
</feature>
<evidence type="ECO:0000259" key="10">
    <source>
        <dbReference type="PROSITE" id="PS50262"/>
    </source>
</evidence>
<feature type="transmembrane region" description="Helical" evidence="9">
    <location>
        <begin position="188"/>
        <end position="208"/>
    </location>
</feature>
<gene>
    <name evidence="11" type="ORF">G4P62_012091</name>
</gene>
<feature type="transmembrane region" description="Helical" evidence="9">
    <location>
        <begin position="259"/>
        <end position="280"/>
    </location>
</feature>
<sequence>MLDVIPAKAQVGLPCTQPQINFLKDFNHQASSTMLLELYLRYSLVRNSSTYGFVWEKFDFGTCTHFERGRSTWACLSLLCFAVGFPASLLILWAMFQTHRRGAPFSPNDFFILNLSIMDAIFLAFIPPGLLNHYFIHTWPFEALWNSVYAFNTCGRPFLMACMCFDCYLAVVHPIFYHKRKSLTPRVVSAAIIWSLTAANGIIYFLFYRLYFSFFPVATFVISLVIIGLCDGVIIYSLVKSGPGRRNIHPQKQRAIQTLVYSLATTTLSYLPPVILYSIGMPLTGTFELFVCTIALPITITATIGSTVMPVLYLYNAGKLNWAKIRS</sequence>
<keyword evidence="7" id="KW-0325">Glycoprotein</keyword>
<evidence type="ECO:0000256" key="8">
    <source>
        <dbReference type="ARBA" id="ARBA00023224"/>
    </source>
</evidence>